<dbReference type="AlphaFoldDB" id="A0A167BVJ1"/>
<dbReference type="KEGG" id="pcx:LPB68_10045"/>
<feature type="domain" description="AB hydrolase-1" evidence="1">
    <location>
        <begin position="20"/>
        <end position="256"/>
    </location>
</feature>
<sequence>MQCTVKDINIYYEVYGEGTPLVMIHGWGPDHRLMKGCMEPILQTMDTAWKRIYFDLPGMGQTKGEEWITGSDQMLEVVLGFIDAIIPNQHFVVAGESYGGYLARGIIHKQPSIVDGLLLICPVAEQETLQENGAHFQIFDKDDILLKSLTIEDRNYFEAGGINAIQNKRVWERFEEEILPGLKIADQSFLKNNLGQQVSFSFNVDVLENPYMKPTLMLTGRQDSIVGYRDLWKIIEMYPRASFVLLDRAGHNLHIEQDILFSETVKEWLNRVSLEMDNTF</sequence>
<name>A0A167BVJ1_9BACL</name>
<organism evidence="2 3">
    <name type="scientific">Paenibacillus crassostreae</name>
    <dbReference type="NCBI Taxonomy" id="1763538"/>
    <lineage>
        <taxon>Bacteria</taxon>
        <taxon>Bacillati</taxon>
        <taxon>Bacillota</taxon>
        <taxon>Bacilli</taxon>
        <taxon>Bacillales</taxon>
        <taxon>Paenibacillaceae</taxon>
        <taxon>Paenibacillus</taxon>
    </lineage>
</organism>
<dbReference type="STRING" id="1763538.LPB68_10045"/>
<dbReference type="PANTHER" id="PTHR46438">
    <property type="entry name" value="ALPHA/BETA-HYDROLASES SUPERFAMILY PROTEIN"/>
    <property type="match status" value="1"/>
</dbReference>
<dbReference type="InterPro" id="IPR000073">
    <property type="entry name" value="AB_hydrolase_1"/>
</dbReference>
<dbReference type="SUPFAM" id="SSF53474">
    <property type="entry name" value="alpha/beta-Hydrolases"/>
    <property type="match status" value="1"/>
</dbReference>
<comment type="caution">
    <text evidence="2">The sequence shown here is derived from an EMBL/GenBank/DDBJ whole genome shotgun (WGS) entry which is preliminary data.</text>
</comment>
<protein>
    <recommendedName>
        <fullName evidence="1">AB hydrolase-1 domain-containing protein</fullName>
    </recommendedName>
</protein>
<dbReference type="OrthoDB" id="6191536at2"/>
<proteinExistence type="predicted"/>
<gene>
    <name evidence="2" type="ORF">PNBC_16490</name>
</gene>
<evidence type="ECO:0000313" key="3">
    <source>
        <dbReference type="Proteomes" id="UP000077134"/>
    </source>
</evidence>
<dbReference type="EMBL" id="LSFN01000035">
    <property type="protein sequence ID" value="OAB72491.1"/>
    <property type="molecule type" value="Genomic_DNA"/>
</dbReference>
<accession>A0A167BVJ1</accession>
<reference evidence="2 3" key="1">
    <citation type="submission" date="2016-02" db="EMBL/GenBank/DDBJ databases">
        <title>Paenibacillus sp. LPB0068, isolated from Crassostrea gigas.</title>
        <authorList>
            <person name="Shin S.-K."/>
            <person name="Yi H."/>
        </authorList>
    </citation>
    <scope>NUCLEOTIDE SEQUENCE [LARGE SCALE GENOMIC DNA]</scope>
    <source>
        <strain evidence="2 3">LPB0068</strain>
    </source>
</reference>
<evidence type="ECO:0000313" key="2">
    <source>
        <dbReference type="EMBL" id="OAB72491.1"/>
    </source>
</evidence>
<keyword evidence="3" id="KW-1185">Reference proteome</keyword>
<dbReference type="RefSeq" id="WP_068660053.1">
    <property type="nucleotide sequence ID" value="NZ_CP017770.1"/>
</dbReference>
<dbReference type="Pfam" id="PF00561">
    <property type="entry name" value="Abhydrolase_1"/>
    <property type="match status" value="1"/>
</dbReference>
<evidence type="ECO:0000259" key="1">
    <source>
        <dbReference type="Pfam" id="PF00561"/>
    </source>
</evidence>
<dbReference type="Proteomes" id="UP000077134">
    <property type="component" value="Unassembled WGS sequence"/>
</dbReference>
<dbReference type="InterPro" id="IPR029058">
    <property type="entry name" value="AB_hydrolase_fold"/>
</dbReference>
<dbReference type="Gene3D" id="3.40.50.1820">
    <property type="entry name" value="alpha/beta hydrolase"/>
    <property type="match status" value="1"/>
</dbReference>